<reference evidence="2" key="1">
    <citation type="submission" date="2022-06" db="EMBL/GenBank/DDBJ databases">
        <title>Sequencing the genomes of 1000 actinobacteria strains.</title>
        <authorList>
            <person name="Klenk H.-P."/>
        </authorList>
    </citation>
    <scope>NUCLEOTIDE SEQUENCE</scope>
    <source>
        <strain evidence="2">DSM 46694</strain>
    </source>
</reference>
<proteinExistence type="predicted"/>
<dbReference type="Proteomes" id="UP001139648">
    <property type="component" value="Unassembled WGS sequence"/>
</dbReference>
<evidence type="ECO:0000256" key="1">
    <source>
        <dbReference type="SAM" id="MobiDB-lite"/>
    </source>
</evidence>
<comment type="caution">
    <text evidence="2">The sequence shown here is derived from an EMBL/GenBank/DDBJ whole genome shotgun (WGS) entry which is preliminary data.</text>
</comment>
<feature type="region of interest" description="Disordered" evidence="1">
    <location>
        <begin position="1"/>
        <end position="27"/>
    </location>
</feature>
<evidence type="ECO:0000313" key="3">
    <source>
        <dbReference type="Proteomes" id="UP001139648"/>
    </source>
</evidence>
<accession>A0A9X2GL13</accession>
<organism evidence="2 3">
    <name type="scientific">Nonomuraea thailandensis</name>
    <dbReference type="NCBI Taxonomy" id="1188745"/>
    <lineage>
        <taxon>Bacteria</taxon>
        <taxon>Bacillati</taxon>
        <taxon>Actinomycetota</taxon>
        <taxon>Actinomycetes</taxon>
        <taxon>Streptosporangiales</taxon>
        <taxon>Streptosporangiaceae</taxon>
        <taxon>Nonomuraea</taxon>
    </lineage>
</organism>
<sequence length="63" mass="7211">MPGSPGGQEPREKSEPDEESDAPRKRRARARLRRLALRTVKYSTLAMLAMRLFEIVRDSWPGS</sequence>
<dbReference type="AlphaFoldDB" id="A0A9X2GL13"/>
<dbReference type="EMBL" id="JAMZEB010000002">
    <property type="protein sequence ID" value="MCP2361124.1"/>
    <property type="molecule type" value="Genomic_DNA"/>
</dbReference>
<protein>
    <submittedName>
        <fullName evidence="2">Uncharacterized protein</fullName>
    </submittedName>
</protein>
<gene>
    <name evidence="2" type="ORF">HD597_008144</name>
</gene>
<keyword evidence="3" id="KW-1185">Reference proteome</keyword>
<name>A0A9X2GL13_9ACTN</name>
<evidence type="ECO:0000313" key="2">
    <source>
        <dbReference type="EMBL" id="MCP2361124.1"/>
    </source>
</evidence>